<evidence type="ECO:0000256" key="3">
    <source>
        <dbReference type="ARBA" id="ARBA00022741"/>
    </source>
</evidence>
<protein>
    <recommendedName>
        <fullName evidence="6">Phosphotransferase</fullName>
        <ecNumber evidence="6">2.7.1.-</ecNumber>
    </recommendedName>
</protein>
<keyword evidence="6" id="KW-0324">Glycolysis</keyword>
<dbReference type="Pfam" id="PF00349">
    <property type="entry name" value="Hexokinase_1"/>
    <property type="match status" value="1"/>
</dbReference>
<dbReference type="GO" id="GO:0005536">
    <property type="term" value="F:D-glucose binding"/>
    <property type="evidence" value="ECO:0007669"/>
    <property type="project" value="InterPro"/>
</dbReference>
<dbReference type="PANTHER" id="PTHR19443:SF29">
    <property type="entry name" value="PHOSPHOTRANSFERASE"/>
    <property type="match status" value="1"/>
</dbReference>
<dbReference type="Proteomes" id="UP000258309">
    <property type="component" value="Unassembled WGS sequence"/>
</dbReference>
<evidence type="ECO:0000313" key="9">
    <source>
        <dbReference type="EMBL" id="RFU29482.1"/>
    </source>
</evidence>
<evidence type="ECO:0000256" key="4">
    <source>
        <dbReference type="ARBA" id="ARBA00022777"/>
    </source>
</evidence>
<dbReference type="PRINTS" id="PR00475">
    <property type="entry name" value="HEXOKINASE"/>
</dbReference>
<dbReference type="EC" id="2.7.1.-" evidence="6"/>
<dbReference type="Gene3D" id="3.30.420.40">
    <property type="match status" value="1"/>
</dbReference>
<dbReference type="GO" id="GO:0006096">
    <property type="term" value="P:glycolytic process"/>
    <property type="evidence" value="ECO:0007669"/>
    <property type="project" value="UniProtKB-UniPathway"/>
</dbReference>
<dbReference type="InterPro" id="IPR001312">
    <property type="entry name" value="Hexokinase"/>
</dbReference>
<keyword evidence="3 6" id="KW-0547">Nucleotide-binding</keyword>
<evidence type="ECO:0000256" key="5">
    <source>
        <dbReference type="ARBA" id="ARBA00022840"/>
    </source>
</evidence>
<evidence type="ECO:0000256" key="6">
    <source>
        <dbReference type="RuleBase" id="RU362007"/>
    </source>
</evidence>
<dbReference type="STRING" id="5539.A0A3E2H8J4"/>
<dbReference type="GO" id="GO:0005829">
    <property type="term" value="C:cytosol"/>
    <property type="evidence" value="ECO:0007669"/>
    <property type="project" value="TreeGrafter"/>
</dbReference>
<dbReference type="OrthoDB" id="419537at2759"/>
<dbReference type="InterPro" id="IPR043129">
    <property type="entry name" value="ATPase_NBD"/>
</dbReference>
<dbReference type="GO" id="GO:0005739">
    <property type="term" value="C:mitochondrion"/>
    <property type="evidence" value="ECO:0007669"/>
    <property type="project" value="TreeGrafter"/>
</dbReference>
<dbReference type="AlphaFoldDB" id="A0A3E2H8J4"/>
<keyword evidence="10" id="KW-1185">Reference proteome</keyword>
<dbReference type="UniPathway" id="UPA00109">
    <property type="reaction ID" value="UER00180"/>
</dbReference>
<keyword evidence="5 6" id="KW-0067">ATP-binding</keyword>
<comment type="similarity">
    <text evidence="1 6">Belongs to the hexokinase family.</text>
</comment>
<dbReference type="PANTHER" id="PTHR19443">
    <property type="entry name" value="HEXOKINASE"/>
    <property type="match status" value="1"/>
</dbReference>
<dbReference type="EMBL" id="NCSJ02000127">
    <property type="protein sequence ID" value="RFU29482.1"/>
    <property type="molecule type" value="Genomic_DNA"/>
</dbReference>
<dbReference type="InterPro" id="IPR022672">
    <property type="entry name" value="Hexokinase_N"/>
</dbReference>
<comment type="caution">
    <text evidence="9">The sequence shown here is derived from an EMBL/GenBank/DDBJ whole genome shotgun (WGS) entry which is preliminary data.</text>
</comment>
<name>A0A3E2H8J4_SCYLI</name>
<sequence length="517" mass="56614">MALSSQSLEDFLQPLKVDTPKLCTLAKTLCETYITLAATSQAQFLPTPISDNILRPPTDSKGRYLAIDIGGTNLRVGFIELLEDDVLTPHEAESRVRRLLEKSWPIGEQLKNEKPEDLFSWIGKCVAEVIKNGLKVWGSEMEEEIPMGVTFSFPMMQDSIAEATLMPMGKDFAITSNLELHKLLLEGYERSRTPDLPLVRIAAITNDTVATLVSFAYQLRVKPGCRAAMGLVVGTGCNATIPLSIDKLHPDKRPKHPVRANDVDSGLKITVNTEWTIKGASAPLHELNLITKWDKKLDAEGLAPGFQPFEYLTAGRYLGELGRIIILDYFSNVLGIPETSLPPKLQQKYGLTTTFLGNLGPHLSGINPSILGQLESELPLGENAGSWRWTTEVADAIYQIAKSIEVRAAGLVAAAIIGLLGCADEINLSHHSSSIVNSANGENSNLSVRELMVGYTGGCISHFQDYLDDCQRFLDQIIESEFGLDEVPRVVLRECNDGGIIGAGILAATISQYQKRR</sequence>
<dbReference type="Gene3D" id="3.40.367.20">
    <property type="match status" value="1"/>
</dbReference>
<proteinExistence type="inferred from homology"/>
<evidence type="ECO:0000259" key="8">
    <source>
        <dbReference type="Pfam" id="PF03727"/>
    </source>
</evidence>
<dbReference type="GO" id="GO:0006006">
    <property type="term" value="P:glucose metabolic process"/>
    <property type="evidence" value="ECO:0007669"/>
    <property type="project" value="TreeGrafter"/>
</dbReference>
<organism evidence="9 10">
    <name type="scientific">Scytalidium lignicola</name>
    <name type="common">Hyphomycete</name>
    <dbReference type="NCBI Taxonomy" id="5539"/>
    <lineage>
        <taxon>Eukaryota</taxon>
        <taxon>Fungi</taxon>
        <taxon>Dikarya</taxon>
        <taxon>Ascomycota</taxon>
        <taxon>Pezizomycotina</taxon>
        <taxon>Leotiomycetes</taxon>
        <taxon>Leotiomycetes incertae sedis</taxon>
        <taxon>Scytalidium</taxon>
    </lineage>
</organism>
<dbReference type="GO" id="GO:0006013">
    <property type="term" value="P:mannose metabolic process"/>
    <property type="evidence" value="ECO:0007669"/>
    <property type="project" value="TreeGrafter"/>
</dbReference>
<reference evidence="9 10" key="1">
    <citation type="submission" date="2018-05" db="EMBL/GenBank/DDBJ databases">
        <title>Draft genome sequence of Scytalidium lignicola DSM 105466, a ubiquitous saprotrophic fungus.</title>
        <authorList>
            <person name="Buettner E."/>
            <person name="Gebauer A.M."/>
            <person name="Hofrichter M."/>
            <person name="Liers C."/>
            <person name="Kellner H."/>
        </authorList>
    </citation>
    <scope>NUCLEOTIDE SEQUENCE [LARGE SCALE GENOMIC DNA]</scope>
    <source>
        <strain evidence="9 10">DSM 105466</strain>
    </source>
</reference>
<accession>A0A3E2H8J4</accession>
<dbReference type="InterPro" id="IPR022673">
    <property type="entry name" value="Hexokinase_C"/>
</dbReference>
<feature type="domain" description="Hexokinase C-terminal" evidence="8">
    <location>
        <begin position="229"/>
        <end position="508"/>
    </location>
</feature>
<dbReference type="Pfam" id="PF03727">
    <property type="entry name" value="Hexokinase_2"/>
    <property type="match status" value="1"/>
</dbReference>
<dbReference type="GO" id="GO:0001678">
    <property type="term" value="P:intracellular glucose homeostasis"/>
    <property type="evidence" value="ECO:0007669"/>
    <property type="project" value="InterPro"/>
</dbReference>
<feature type="domain" description="Hexokinase N-terminal" evidence="7">
    <location>
        <begin position="8"/>
        <end position="217"/>
    </location>
</feature>
<evidence type="ECO:0000256" key="2">
    <source>
        <dbReference type="ARBA" id="ARBA00022679"/>
    </source>
</evidence>
<dbReference type="GO" id="GO:0008865">
    <property type="term" value="F:fructokinase activity"/>
    <property type="evidence" value="ECO:0007669"/>
    <property type="project" value="TreeGrafter"/>
</dbReference>
<keyword evidence="4 6" id="KW-0418">Kinase</keyword>
<keyword evidence="2 6" id="KW-0808">Transferase</keyword>
<evidence type="ECO:0000256" key="1">
    <source>
        <dbReference type="ARBA" id="ARBA00009225"/>
    </source>
</evidence>
<gene>
    <name evidence="9" type="ORF">B7463_g6856</name>
</gene>
<evidence type="ECO:0000313" key="10">
    <source>
        <dbReference type="Proteomes" id="UP000258309"/>
    </source>
</evidence>
<feature type="non-terminal residue" evidence="9">
    <location>
        <position position="1"/>
    </location>
</feature>
<dbReference type="OMA" id="LDMGITF"/>
<dbReference type="GO" id="GO:0004340">
    <property type="term" value="F:glucokinase activity"/>
    <property type="evidence" value="ECO:0007669"/>
    <property type="project" value="TreeGrafter"/>
</dbReference>
<dbReference type="GO" id="GO:0019158">
    <property type="term" value="F:mannokinase activity"/>
    <property type="evidence" value="ECO:0007669"/>
    <property type="project" value="TreeGrafter"/>
</dbReference>
<dbReference type="SUPFAM" id="SSF53067">
    <property type="entry name" value="Actin-like ATPase domain"/>
    <property type="match status" value="2"/>
</dbReference>
<dbReference type="GO" id="GO:0005524">
    <property type="term" value="F:ATP binding"/>
    <property type="evidence" value="ECO:0007669"/>
    <property type="project" value="UniProtKB-UniRule"/>
</dbReference>
<dbReference type="PROSITE" id="PS51748">
    <property type="entry name" value="HEXOKINASE_2"/>
    <property type="match status" value="1"/>
</dbReference>
<feature type="non-terminal residue" evidence="9">
    <location>
        <position position="517"/>
    </location>
</feature>
<evidence type="ECO:0000259" key="7">
    <source>
        <dbReference type="Pfam" id="PF00349"/>
    </source>
</evidence>
<dbReference type="CDD" id="cd24000">
    <property type="entry name" value="ASKHA_NBD_HK"/>
    <property type="match status" value="1"/>
</dbReference>